<keyword evidence="5" id="KW-1185">Reference proteome</keyword>
<gene>
    <name evidence="4" type="ORF">DSM5745_03744</name>
</gene>
<protein>
    <recommendedName>
        <fullName evidence="3">Trichothecene 3-O-acetyltransferase-like N-terminal domain-containing protein</fullName>
    </recommendedName>
</protein>
<keyword evidence="2" id="KW-0012">Acyltransferase</keyword>
<dbReference type="AlphaFoldDB" id="A0A3D8SLG5"/>
<dbReference type="STRING" id="1810919.A0A3D8SLG5"/>
<dbReference type="OrthoDB" id="1862401at2759"/>
<dbReference type="InterPro" id="IPR023213">
    <property type="entry name" value="CAT-like_dom_sf"/>
</dbReference>
<dbReference type="GeneID" id="38114114"/>
<comment type="caution">
    <text evidence="4">The sequence shown here is derived from an EMBL/GenBank/DDBJ whole genome shotgun (WGS) entry which is preliminary data.</text>
</comment>
<evidence type="ECO:0000313" key="5">
    <source>
        <dbReference type="Proteomes" id="UP000256690"/>
    </source>
</evidence>
<evidence type="ECO:0000313" key="4">
    <source>
        <dbReference type="EMBL" id="RDW87102.1"/>
    </source>
</evidence>
<feature type="domain" description="Trichothecene 3-O-acetyltransferase-like N-terminal" evidence="3">
    <location>
        <begin position="16"/>
        <end position="168"/>
    </location>
</feature>
<accession>A0A3D8SLG5</accession>
<name>A0A3D8SLG5_9EURO</name>
<dbReference type="Proteomes" id="UP000256690">
    <property type="component" value="Unassembled WGS sequence"/>
</dbReference>
<keyword evidence="1" id="KW-0808">Transferase</keyword>
<dbReference type="GO" id="GO:0016746">
    <property type="term" value="F:acyltransferase activity"/>
    <property type="evidence" value="ECO:0007669"/>
    <property type="project" value="UniProtKB-KW"/>
</dbReference>
<evidence type="ECO:0000259" key="3">
    <source>
        <dbReference type="Pfam" id="PF22664"/>
    </source>
</evidence>
<organism evidence="4 5">
    <name type="scientific">Aspergillus mulundensis</name>
    <dbReference type="NCBI Taxonomy" id="1810919"/>
    <lineage>
        <taxon>Eukaryota</taxon>
        <taxon>Fungi</taxon>
        <taxon>Dikarya</taxon>
        <taxon>Ascomycota</taxon>
        <taxon>Pezizomycotina</taxon>
        <taxon>Eurotiomycetes</taxon>
        <taxon>Eurotiomycetidae</taxon>
        <taxon>Eurotiales</taxon>
        <taxon>Aspergillaceae</taxon>
        <taxon>Aspergillus</taxon>
        <taxon>Aspergillus subgen. Nidulantes</taxon>
    </lineage>
</organism>
<dbReference type="EMBL" id="PVWQ01000003">
    <property type="protein sequence ID" value="RDW87102.1"/>
    <property type="molecule type" value="Genomic_DNA"/>
</dbReference>
<proteinExistence type="predicted"/>
<sequence length="271" mass="29447">MSFQDVLGQLPLLKSYTHILLVFSVANSQHESVLESLQCATKRLLSAFPFLAGVVVHKDIHPGRSGTFSVDLPNGAGQVTQALHIKDLSSILPDYVTLHAAKAPPAMLTGALVAPPRPAFPRVYTESTAPVLEIQASLINGGMLLTLAAQHNIIDATGIFYIAHVLAKTRGEDGKYQKEEPHPTPPKLPAIAERNGRLYTEPPDTAKQRDIVRIQMDARALFQRGPKGHPRRGIVYPIGFRSRGLQRLGERCADGMGLAAPFSRPSCAQEE</sequence>
<reference evidence="4 5" key="1">
    <citation type="journal article" date="2018" name="IMA Fungus">
        <title>IMA Genome-F 9: Draft genome sequence of Annulohypoxylon stygium, Aspergillus mulundensis, Berkeleyomyces basicola (syn. Thielaviopsis basicola), Ceratocystis smalleyi, two Cercospora beticola strains, Coleophoma cylindrospora, Fusarium fracticaudum, Phialophora cf. hyalina, and Morchella septimelata.</title>
        <authorList>
            <person name="Wingfield B.D."/>
            <person name="Bills G.F."/>
            <person name="Dong Y."/>
            <person name="Huang W."/>
            <person name="Nel W.J."/>
            <person name="Swalarsk-Parry B.S."/>
            <person name="Vaghefi N."/>
            <person name="Wilken P.M."/>
            <person name="An Z."/>
            <person name="de Beer Z.W."/>
            <person name="De Vos L."/>
            <person name="Chen L."/>
            <person name="Duong T.A."/>
            <person name="Gao Y."/>
            <person name="Hammerbacher A."/>
            <person name="Kikkert J.R."/>
            <person name="Li Y."/>
            <person name="Li H."/>
            <person name="Li K."/>
            <person name="Li Q."/>
            <person name="Liu X."/>
            <person name="Ma X."/>
            <person name="Naidoo K."/>
            <person name="Pethybridge S.J."/>
            <person name="Sun J."/>
            <person name="Steenkamp E.T."/>
            <person name="van der Nest M.A."/>
            <person name="van Wyk S."/>
            <person name="Wingfield M.J."/>
            <person name="Xiong C."/>
            <person name="Yue Q."/>
            <person name="Zhang X."/>
        </authorList>
    </citation>
    <scope>NUCLEOTIDE SEQUENCE [LARGE SCALE GENOMIC DNA]</scope>
    <source>
        <strain evidence="4 5">DSM 5745</strain>
    </source>
</reference>
<dbReference type="RefSeq" id="XP_026606626.1">
    <property type="nucleotide sequence ID" value="XM_026745760.1"/>
</dbReference>
<evidence type="ECO:0000256" key="1">
    <source>
        <dbReference type="ARBA" id="ARBA00022679"/>
    </source>
</evidence>
<dbReference type="Pfam" id="PF22664">
    <property type="entry name" value="TRI-like_N"/>
    <property type="match status" value="1"/>
</dbReference>
<dbReference type="Gene3D" id="3.30.559.10">
    <property type="entry name" value="Chloramphenicol acetyltransferase-like domain"/>
    <property type="match status" value="1"/>
</dbReference>
<evidence type="ECO:0000256" key="2">
    <source>
        <dbReference type="ARBA" id="ARBA00023315"/>
    </source>
</evidence>
<dbReference type="InterPro" id="IPR054710">
    <property type="entry name" value="Tri101-like_N"/>
</dbReference>